<organism evidence="4 5">
    <name type="scientific">Rugosimonospora africana</name>
    <dbReference type="NCBI Taxonomy" id="556532"/>
    <lineage>
        <taxon>Bacteria</taxon>
        <taxon>Bacillati</taxon>
        <taxon>Actinomycetota</taxon>
        <taxon>Actinomycetes</taxon>
        <taxon>Micromonosporales</taxon>
        <taxon>Micromonosporaceae</taxon>
        <taxon>Rugosimonospora</taxon>
    </lineage>
</organism>
<evidence type="ECO:0000313" key="5">
    <source>
        <dbReference type="Proteomes" id="UP000642748"/>
    </source>
</evidence>
<keyword evidence="5" id="KW-1185">Reference proteome</keyword>
<comment type="caution">
    <text evidence="4">The sequence shown here is derived from an EMBL/GenBank/DDBJ whole genome shotgun (WGS) entry which is preliminary data.</text>
</comment>
<dbReference type="PANTHER" id="PTHR42879">
    <property type="entry name" value="3-OXOACYL-(ACYL-CARRIER-PROTEIN) REDUCTASE"/>
    <property type="match status" value="1"/>
</dbReference>
<dbReference type="InterPro" id="IPR057326">
    <property type="entry name" value="KR_dom"/>
</dbReference>
<proteinExistence type="inferred from homology"/>
<feature type="domain" description="Ketoreductase" evidence="3">
    <location>
        <begin position="4"/>
        <end position="190"/>
    </location>
</feature>
<evidence type="ECO:0000256" key="1">
    <source>
        <dbReference type="ARBA" id="ARBA00006484"/>
    </source>
</evidence>
<reference evidence="4" key="1">
    <citation type="submission" date="2021-01" db="EMBL/GenBank/DDBJ databases">
        <title>Whole genome shotgun sequence of Rugosimonospora africana NBRC 104875.</title>
        <authorList>
            <person name="Komaki H."/>
            <person name="Tamura T."/>
        </authorList>
    </citation>
    <scope>NUCLEOTIDE SEQUENCE</scope>
    <source>
        <strain evidence="4">NBRC 104875</strain>
    </source>
</reference>
<dbReference type="InterPro" id="IPR036291">
    <property type="entry name" value="NAD(P)-bd_dom_sf"/>
</dbReference>
<dbReference type="InterPro" id="IPR020904">
    <property type="entry name" value="Sc_DH/Rdtase_CS"/>
</dbReference>
<dbReference type="SMART" id="SM00822">
    <property type="entry name" value="PKS_KR"/>
    <property type="match status" value="1"/>
</dbReference>
<name>A0A8J3QJS4_9ACTN</name>
<dbReference type="Proteomes" id="UP000642748">
    <property type="component" value="Unassembled WGS sequence"/>
</dbReference>
<evidence type="ECO:0000313" key="4">
    <source>
        <dbReference type="EMBL" id="GIH11881.1"/>
    </source>
</evidence>
<sequence>MVDRAALVTGASRGIGERIAGYLAGAGYGVSMVGRGLDGELDRAAARLTADGRDVQAIATDLRDAAGVADVMRQHRARYGDRIDVLVHSAGLLTVGPIAELATEALDDLFAVNVRAGFLLVRDGLPLLRTAENPLVLLLGSAAGLAGTANLAAYAASKFAVVGLAESLAAELAPQGIRVTALCPDRVASTEELVGEPDLIGLSDVTRAVATLVELSPAVSVPVLPLRLARP</sequence>
<dbReference type="PROSITE" id="PS00061">
    <property type="entry name" value="ADH_SHORT"/>
    <property type="match status" value="1"/>
</dbReference>
<dbReference type="PANTHER" id="PTHR42879:SF2">
    <property type="entry name" value="3-OXOACYL-[ACYL-CARRIER-PROTEIN] REDUCTASE FABG"/>
    <property type="match status" value="1"/>
</dbReference>
<dbReference type="PRINTS" id="PR00080">
    <property type="entry name" value="SDRFAMILY"/>
</dbReference>
<dbReference type="Gene3D" id="3.40.50.720">
    <property type="entry name" value="NAD(P)-binding Rossmann-like Domain"/>
    <property type="match status" value="1"/>
</dbReference>
<dbReference type="InterPro" id="IPR002347">
    <property type="entry name" value="SDR_fam"/>
</dbReference>
<evidence type="ECO:0000259" key="3">
    <source>
        <dbReference type="SMART" id="SM00822"/>
    </source>
</evidence>
<accession>A0A8J3QJS4</accession>
<dbReference type="CDD" id="cd05233">
    <property type="entry name" value="SDR_c"/>
    <property type="match status" value="1"/>
</dbReference>
<dbReference type="SUPFAM" id="SSF51735">
    <property type="entry name" value="NAD(P)-binding Rossmann-fold domains"/>
    <property type="match status" value="1"/>
</dbReference>
<dbReference type="InterPro" id="IPR050259">
    <property type="entry name" value="SDR"/>
</dbReference>
<evidence type="ECO:0000256" key="2">
    <source>
        <dbReference type="RuleBase" id="RU000363"/>
    </source>
</evidence>
<dbReference type="Pfam" id="PF00106">
    <property type="entry name" value="adh_short"/>
    <property type="match status" value="1"/>
</dbReference>
<dbReference type="AlphaFoldDB" id="A0A8J3QJS4"/>
<dbReference type="GO" id="GO:0032787">
    <property type="term" value="P:monocarboxylic acid metabolic process"/>
    <property type="evidence" value="ECO:0007669"/>
    <property type="project" value="UniProtKB-ARBA"/>
</dbReference>
<protein>
    <recommendedName>
        <fullName evidence="3">Ketoreductase domain-containing protein</fullName>
    </recommendedName>
</protein>
<comment type="similarity">
    <text evidence="1 2">Belongs to the short-chain dehydrogenases/reductases (SDR) family.</text>
</comment>
<dbReference type="PRINTS" id="PR00081">
    <property type="entry name" value="GDHRDH"/>
</dbReference>
<gene>
    <name evidence="4" type="ORF">Raf01_00530</name>
</gene>
<dbReference type="EMBL" id="BONZ01000001">
    <property type="protein sequence ID" value="GIH11881.1"/>
    <property type="molecule type" value="Genomic_DNA"/>
</dbReference>